<dbReference type="AlphaFoldDB" id="A0A835L931"/>
<dbReference type="Proteomes" id="UP000648187">
    <property type="component" value="Unassembled WGS sequence"/>
</dbReference>
<comment type="caution">
    <text evidence="3">The sequence shown here is derived from an EMBL/GenBank/DDBJ whole genome shotgun (WGS) entry which is preliminary data.</text>
</comment>
<evidence type="ECO:0000313" key="3">
    <source>
        <dbReference type="EMBL" id="KAF9423407.1"/>
    </source>
</evidence>
<dbReference type="PANTHER" id="PTHR33327">
    <property type="entry name" value="ENDONUCLEASE"/>
    <property type="match status" value="1"/>
</dbReference>
<dbReference type="AntiFam" id="ANF00115">
    <property type="entry name" value="Shadow ORF (opposite Oplah)"/>
</dbReference>
<feature type="compositionally biased region" description="Basic residues" evidence="1">
    <location>
        <begin position="189"/>
        <end position="212"/>
    </location>
</feature>
<dbReference type="InterPro" id="IPR055469">
    <property type="entry name" value="DUF7041"/>
</dbReference>
<feature type="region of interest" description="Disordered" evidence="1">
    <location>
        <begin position="185"/>
        <end position="222"/>
    </location>
</feature>
<dbReference type="EMBL" id="JACKWZ010000009">
    <property type="protein sequence ID" value="KAF9423407.1"/>
    <property type="molecule type" value="Genomic_DNA"/>
</dbReference>
<proteinExistence type="predicted"/>
<feature type="domain" description="DUF7041" evidence="2">
    <location>
        <begin position="67"/>
        <end position="119"/>
    </location>
</feature>
<dbReference type="PANTHER" id="PTHR33327:SF3">
    <property type="entry name" value="RNA-DIRECTED DNA POLYMERASE"/>
    <property type="match status" value="1"/>
</dbReference>
<name>A0A835L931_SPOEX</name>
<organism evidence="3 4">
    <name type="scientific">Spodoptera exigua</name>
    <name type="common">Beet armyworm</name>
    <name type="synonym">Noctua fulgens</name>
    <dbReference type="NCBI Taxonomy" id="7107"/>
    <lineage>
        <taxon>Eukaryota</taxon>
        <taxon>Metazoa</taxon>
        <taxon>Ecdysozoa</taxon>
        <taxon>Arthropoda</taxon>
        <taxon>Hexapoda</taxon>
        <taxon>Insecta</taxon>
        <taxon>Pterygota</taxon>
        <taxon>Neoptera</taxon>
        <taxon>Endopterygota</taxon>
        <taxon>Lepidoptera</taxon>
        <taxon>Glossata</taxon>
        <taxon>Ditrysia</taxon>
        <taxon>Noctuoidea</taxon>
        <taxon>Noctuidae</taxon>
        <taxon>Amphipyrinae</taxon>
        <taxon>Spodoptera</taxon>
    </lineage>
</organism>
<evidence type="ECO:0000313" key="4">
    <source>
        <dbReference type="Proteomes" id="UP000648187"/>
    </source>
</evidence>
<sequence>MRLLRSSVFVDAASFKEGAGFVSLLICIRNGKSLQVRRNMASEQFNDAHGVTTVQSDVATISLPARLPPFWRQNPRLWFAQFEAAVAASKIGEEQKFNLVVPLLGNNDLEQIADIILTQIRAVLSVNTESSLEMLAVMADKMMEHFEPASINAVSTATTCQENLQIALLSKQIEKLSLEIAELRTNQQNHRHSPRFPHRNRSRSHSRSRQHNNIKPGDPNWLRANNKTRYLQRLRANSKTVYLPQLRANKHRPIYLQLQVTTHGQCHSPHPATPTSPAPAVHPWFIPLPPDPGLRENLVTSMGYRRSTISTSVMRVFVMWVCTPPEPCQPGPWAEELPRFLRRQFHSTPSLPHPASDGAALFLVESDGEVYGSTVVHVLRRLKDCGTGENFSLPRPCDYPGDPIPHPSKPALFLIEASILDEERGLERGPLLRQADGVGRHGARREAADVCVVPAGRHCDRSFFAVVLFPYGVHHVLNTYGQNTGVMTVRSGRCEPPAFGWFARTRYLVLHSFLHGPQMHGYVGGVGHEPPVRTEQRAREVQPLLYVH</sequence>
<accession>A0A835L931</accession>
<evidence type="ECO:0000259" key="2">
    <source>
        <dbReference type="Pfam" id="PF23055"/>
    </source>
</evidence>
<keyword evidence="4" id="KW-1185">Reference proteome</keyword>
<evidence type="ECO:0000256" key="1">
    <source>
        <dbReference type="SAM" id="MobiDB-lite"/>
    </source>
</evidence>
<reference evidence="3" key="1">
    <citation type="submission" date="2020-08" db="EMBL/GenBank/DDBJ databases">
        <title>Spodoptera exigua strain:BAW_Kor-Di-RS1 Genome sequencing and assembly.</title>
        <authorList>
            <person name="Kim J."/>
            <person name="Nam H.Y."/>
            <person name="Kwon M."/>
            <person name="Choi J.H."/>
            <person name="Cho S.R."/>
            <person name="Kim G.-H."/>
        </authorList>
    </citation>
    <scope>NUCLEOTIDE SEQUENCE</scope>
    <source>
        <strain evidence="3">BAW_Kor-Di-RS1</strain>
        <tissue evidence="3">Whole-body</tissue>
    </source>
</reference>
<gene>
    <name evidence="3" type="ORF">HW555_001216</name>
</gene>
<dbReference type="Pfam" id="PF23055">
    <property type="entry name" value="DUF7041"/>
    <property type="match status" value="1"/>
</dbReference>
<protein>
    <recommendedName>
        <fullName evidence="2">DUF7041 domain-containing protein</fullName>
    </recommendedName>
</protein>